<evidence type="ECO:0000313" key="3">
    <source>
        <dbReference type="Proteomes" id="UP001375240"/>
    </source>
</evidence>
<sequence>MADKNPGKMAAFLGSFGRKSTTPRRARGLFDFLAPKTDTDTNGAQPGSSSASGSGSKPAAAPSSKPPAAEAARRSETNVSTATASASGDHQRRPMLHSDGNGSQEKTRMPIIAETSHPNLLANLLLGINIDETENHNPDLPAKHRPLHKHSESKHSAGKYSHGGSSASHKSRHQTIAGAHSAPSRRTPLSTSTNGSTVDTTARRRTRSKAASSVDVNRYGSTPSSLDINRFEPSIDNDHLDFKILAENRPASVPSVSRYSHIIYSHNKHIPIEIYIRAAGTNEFISAHKHDLVAVSPVLRDRIANLDGGRILDLAHLSHFVIVRIIDWAVLQQFSFTATDTSQIANPAYDLYAAATELQITDLRAKMRREFAALFPDLGPCHWTCIEYLRVLHRFFVHATADPKEHNELLTLVQKAVNRFSFSEIAHAASDMPWETSPGAQMYRYLILAKGDKDDANPAPPPAATTQPNTASLPVHHAEFDRYLDVPPVMFARTRESPRFRGEWRTSLTSAVVSDRRRRGSHA</sequence>
<proteinExistence type="predicted"/>
<evidence type="ECO:0000313" key="2">
    <source>
        <dbReference type="EMBL" id="KAK6330424.1"/>
    </source>
</evidence>
<protein>
    <recommendedName>
        <fullName evidence="4">BTB domain-containing protein</fullName>
    </recommendedName>
</protein>
<dbReference type="EMBL" id="JAVHNQ010000018">
    <property type="protein sequence ID" value="KAK6330424.1"/>
    <property type="molecule type" value="Genomic_DNA"/>
</dbReference>
<feature type="compositionally biased region" description="Polar residues" evidence="1">
    <location>
        <begin position="77"/>
        <end position="88"/>
    </location>
</feature>
<evidence type="ECO:0000256" key="1">
    <source>
        <dbReference type="SAM" id="MobiDB-lite"/>
    </source>
</evidence>
<feature type="region of interest" description="Disordered" evidence="1">
    <location>
        <begin position="1"/>
        <end position="105"/>
    </location>
</feature>
<dbReference type="Proteomes" id="UP001375240">
    <property type="component" value="Unassembled WGS sequence"/>
</dbReference>
<comment type="caution">
    <text evidence="2">The sequence shown here is derived from an EMBL/GenBank/DDBJ whole genome shotgun (WGS) entry which is preliminary data.</text>
</comment>
<dbReference type="AlphaFoldDB" id="A0AAV9TWR5"/>
<feature type="compositionally biased region" description="Polar residues" evidence="1">
    <location>
        <begin position="187"/>
        <end position="199"/>
    </location>
</feature>
<reference evidence="2 3" key="1">
    <citation type="submission" date="2019-10" db="EMBL/GenBank/DDBJ databases">
        <authorList>
            <person name="Palmer J.M."/>
        </authorList>
    </citation>
    <scope>NUCLEOTIDE SEQUENCE [LARGE SCALE GENOMIC DNA]</scope>
    <source>
        <strain evidence="2 3">TWF696</strain>
    </source>
</reference>
<keyword evidence="3" id="KW-1185">Reference proteome</keyword>
<evidence type="ECO:0008006" key="4">
    <source>
        <dbReference type="Google" id="ProtNLM"/>
    </source>
</evidence>
<feature type="region of interest" description="Disordered" evidence="1">
    <location>
        <begin position="135"/>
        <end position="218"/>
    </location>
</feature>
<accession>A0AAV9TWR5</accession>
<feature type="compositionally biased region" description="Low complexity" evidence="1">
    <location>
        <begin position="43"/>
        <end position="70"/>
    </location>
</feature>
<organism evidence="2 3">
    <name type="scientific">Orbilia brochopaga</name>
    <dbReference type="NCBI Taxonomy" id="3140254"/>
    <lineage>
        <taxon>Eukaryota</taxon>
        <taxon>Fungi</taxon>
        <taxon>Dikarya</taxon>
        <taxon>Ascomycota</taxon>
        <taxon>Pezizomycotina</taxon>
        <taxon>Orbiliomycetes</taxon>
        <taxon>Orbiliales</taxon>
        <taxon>Orbiliaceae</taxon>
        <taxon>Orbilia</taxon>
    </lineage>
</organism>
<name>A0AAV9TWR5_9PEZI</name>
<gene>
    <name evidence="2" type="ORF">TWF696_003521</name>
</gene>